<evidence type="ECO:0000313" key="2">
    <source>
        <dbReference type="Proteomes" id="UP001281761"/>
    </source>
</evidence>
<gene>
    <name evidence="1" type="ORF">BLNAU_3133</name>
</gene>
<evidence type="ECO:0000313" key="1">
    <source>
        <dbReference type="EMBL" id="KAK2961696.1"/>
    </source>
</evidence>
<name>A0ABQ9YD59_9EUKA</name>
<accession>A0ABQ9YD59</accession>
<organism evidence="1 2">
    <name type="scientific">Blattamonas nauphoetae</name>
    <dbReference type="NCBI Taxonomy" id="2049346"/>
    <lineage>
        <taxon>Eukaryota</taxon>
        <taxon>Metamonada</taxon>
        <taxon>Preaxostyla</taxon>
        <taxon>Oxymonadida</taxon>
        <taxon>Blattamonas</taxon>
    </lineage>
</organism>
<sequence length="138" mass="16308">MHLLPHPDLDLMRIGHCYLCGSRPDFTQELRRNRQHPKASLLHIFINKVLRHINPFLEDKYKHRRRIPESEKSHRFPALLGKILELSLLLEGMTLRPTSHLQRVVNGLRCWWKGCPAVQKRRQQIVAKLREEGVSDEI</sequence>
<protein>
    <submittedName>
        <fullName evidence="1">Uncharacterized protein</fullName>
    </submittedName>
</protein>
<dbReference type="EMBL" id="JARBJD010000014">
    <property type="protein sequence ID" value="KAK2961696.1"/>
    <property type="molecule type" value="Genomic_DNA"/>
</dbReference>
<proteinExistence type="predicted"/>
<keyword evidence="2" id="KW-1185">Reference proteome</keyword>
<comment type="caution">
    <text evidence="1">The sequence shown here is derived from an EMBL/GenBank/DDBJ whole genome shotgun (WGS) entry which is preliminary data.</text>
</comment>
<dbReference type="Proteomes" id="UP001281761">
    <property type="component" value="Unassembled WGS sequence"/>
</dbReference>
<reference evidence="1 2" key="1">
    <citation type="journal article" date="2022" name="bioRxiv">
        <title>Genomics of Preaxostyla Flagellates Illuminates Evolutionary Transitions and the Path Towards Mitochondrial Loss.</title>
        <authorList>
            <person name="Novak L.V.F."/>
            <person name="Treitli S.C."/>
            <person name="Pyrih J."/>
            <person name="Halakuc P."/>
            <person name="Pipaliya S.V."/>
            <person name="Vacek V."/>
            <person name="Brzon O."/>
            <person name="Soukal P."/>
            <person name="Eme L."/>
            <person name="Dacks J.B."/>
            <person name="Karnkowska A."/>
            <person name="Elias M."/>
            <person name="Hampl V."/>
        </authorList>
    </citation>
    <scope>NUCLEOTIDE SEQUENCE [LARGE SCALE GENOMIC DNA]</scope>
    <source>
        <strain evidence="1">NAU3</strain>
        <tissue evidence="1">Gut</tissue>
    </source>
</reference>